<proteinExistence type="predicted"/>
<gene>
    <name evidence="3" type="ORF">QBC33DRAFT_622936</name>
</gene>
<sequence length="438" mass="47833">MRRRGSLLEDLRELPHRRKGLRESLHEPDALQDPDGGTHTIHCGEDVGDATPRAVAPAQSRRANALAVRERFAPAAPLYETYSDSLARSEPPESSVQSRNTSHTSHSSTSKRSSSPVKRTAGLQDVGADIYYRGLSDSGRELGSRNQNLLRDLRAAAEDMGVIPAAIVKLVDDEIQIRANTVDKDATSRTDGDFCEELRAVRKLNSASKRCERRFESEPEWNVAVHSVLLRLALGDDPSIPVVFRTITSVKIHPQWMPAPSSGLVTQTKMADFAICLGADDDDDDDPDSDEPRDLRNPYRDPLSRHVVVVIAGTSSSVTRVETRTDSRPREEAQVRLGAWVSAQAHRLRSLAVSGGASPDSAVALLEGIVLPLLQVESAVWTVLFARVTRVAGNELQLRIYLGLKLGDTKVHPGDILSSQSYWDITTLGEHGVSGVVA</sequence>
<evidence type="ECO:0000256" key="1">
    <source>
        <dbReference type="SAM" id="MobiDB-lite"/>
    </source>
</evidence>
<accession>A0AAJ0FIH3</accession>
<feature type="compositionally biased region" description="Polar residues" evidence="1">
    <location>
        <begin position="83"/>
        <end position="97"/>
    </location>
</feature>
<dbReference type="InterPro" id="IPR046797">
    <property type="entry name" value="PDDEXK_12"/>
</dbReference>
<reference evidence="3" key="1">
    <citation type="submission" date="2023-06" db="EMBL/GenBank/DDBJ databases">
        <title>Genome-scale phylogeny and comparative genomics of the fungal order Sordariales.</title>
        <authorList>
            <consortium name="Lawrence Berkeley National Laboratory"/>
            <person name="Hensen N."/>
            <person name="Bonometti L."/>
            <person name="Westerberg I."/>
            <person name="Brannstrom I.O."/>
            <person name="Guillou S."/>
            <person name="Cros-Aarteil S."/>
            <person name="Calhoun S."/>
            <person name="Haridas S."/>
            <person name="Kuo A."/>
            <person name="Mondo S."/>
            <person name="Pangilinan J."/>
            <person name="Riley R."/>
            <person name="Labutti K."/>
            <person name="Andreopoulos B."/>
            <person name="Lipzen A."/>
            <person name="Chen C."/>
            <person name="Yanf M."/>
            <person name="Daum C."/>
            <person name="Ng V."/>
            <person name="Clum A."/>
            <person name="Steindorff A."/>
            <person name="Ohm R."/>
            <person name="Martin F."/>
            <person name="Silar P."/>
            <person name="Natvig D."/>
            <person name="Lalanne C."/>
            <person name="Gautier V."/>
            <person name="Ament-Velasquez S.L."/>
            <person name="Kruys A."/>
            <person name="Hutchinson M.I."/>
            <person name="Powell A.J."/>
            <person name="Barry K."/>
            <person name="Miller A.N."/>
            <person name="Grigoriev I.V."/>
            <person name="Debuchy R."/>
            <person name="Gladieux P."/>
            <person name="Thoren M.H."/>
            <person name="Johannesson H."/>
        </authorList>
    </citation>
    <scope>NUCLEOTIDE SEQUENCE</scope>
    <source>
        <strain evidence="3">8032-3</strain>
    </source>
</reference>
<name>A0AAJ0FIH3_9PEZI</name>
<evidence type="ECO:0000259" key="2">
    <source>
        <dbReference type="Pfam" id="PF20516"/>
    </source>
</evidence>
<feature type="compositionally biased region" description="Basic and acidic residues" evidence="1">
    <location>
        <begin position="290"/>
        <end position="299"/>
    </location>
</feature>
<feature type="region of interest" description="Disordered" evidence="1">
    <location>
        <begin position="277"/>
        <end position="299"/>
    </location>
</feature>
<organism evidence="3 4">
    <name type="scientific">Phialemonium atrogriseum</name>
    <dbReference type="NCBI Taxonomy" id="1093897"/>
    <lineage>
        <taxon>Eukaryota</taxon>
        <taxon>Fungi</taxon>
        <taxon>Dikarya</taxon>
        <taxon>Ascomycota</taxon>
        <taxon>Pezizomycotina</taxon>
        <taxon>Sordariomycetes</taxon>
        <taxon>Sordariomycetidae</taxon>
        <taxon>Cephalothecales</taxon>
        <taxon>Cephalothecaceae</taxon>
        <taxon>Phialemonium</taxon>
    </lineage>
</organism>
<keyword evidence="4" id="KW-1185">Reference proteome</keyword>
<dbReference type="RefSeq" id="XP_060279517.1">
    <property type="nucleotide sequence ID" value="XM_060432862.1"/>
</dbReference>
<protein>
    <recommendedName>
        <fullName evidence="2">PD-(D/E)XK nuclease-like domain-containing protein</fullName>
    </recommendedName>
</protein>
<feature type="domain" description="PD-(D/E)XK nuclease-like" evidence="2">
    <location>
        <begin position="182"/>
        <end position="410"/>
    </location>
</feature>
<dbReference type="AlphaFoldDB" id="A0AAJ0FIH3"/>
<dbReference type="Proteomes" id="UP001244011">
    <property type="component" value="Unassembled WGS sequence"/>
</dbReference>
<comment type="caution">
    <text evidence="3">The sequence shown here is derived from an EMBL/GenBank/DDBJ whole genome shotgun (WGS) entry which is preliminary data.</text>
</comment>
<feature type="compositionally biased region" description="Acidic residues" evidence="1">
    <location>
        <begin position="279"/>
        <end position="289"/>
    </location>
</feature>
<dbReference type="EMBL" id="MU839028">
    <property type="protein sequence ID" value="KAK1763304.1"/>
    <property type="molecule type" value="Genomic_DNA"/>
</dbReference>
<feature type="region of interest" description="Disordered" evidence="1">
    <location>
        <begin position="83"/>
        <end position="120"/>
    </location>
</feature>
<feature type="compositionally biased region" description="Basic and acidic residues" evidence="1">
    <location>
        <begin position="1"/>
        <end position="14"/>
    </location>
</feature>
<evidence type="ECO:0000313" key="3">
    <source>
        <dbReference type="EMBL" id="KAK1763304.1"/>
    </source>
</evidence>
<evidence type="ECO:0000313" key="4">
    <source>
        <dbReference type="Proteomes" id="UP001244011"/>
    </source>
</evidence>
<feature type="region of interest" description="Disordered" evidence="1">
    <location>
        <begin position="1"/>
        <end position="56"/>
    </location>
</feature>
<dbReference type="Pfam" id="PF20516">
    <property type="entry name" value="PDDEXK_12"/>
    <property type="match status" value="1"/>
</dbReference>
<feature type="compositionally biased region" description="Low complexity" evidence="1">
    <location>
        <begin position="98"/>
        <end position="115"/>
    </location>
</feature>
<dbReference type="GeneID" id="85316049"/>